<feature type="region of interest" description="Disordered" evidence="1">
    <location>
        <begin position="1"/>
        <end position="27"/>
    </location>
</feature>
<dbReference type="Pfam" id="PF17765">
    <property type="entry name" value="MLTR_LBD"/>
    <property type="match status" value="1"/>
</dbReference>
<dbReference type="GO" id="GO:0003677">
    <property type="term" value="F:DNA binding"/>
    <property type="evidence" value="ECO:0007669"/>
    <property type="project" value="UniProtKB-KW"/>
</dbReference>
<keyword evidence="4" id="KW-1185">Reference proteome</keyword>
<dbReference type="PROSITE" id="PS50943">
    <property type="entry name" value="HTH_CROC1"/>
    <property type="match status" value="1"/>
</dbReference>
<dbReference type="Pfam" id="PF13560">
    <property type="entry name" value="HTH_31"/>
    <property type="match status" value="1"/>
</dbReference>
<evidence type="ECO:0000313" key="4">
    <source>
        <dbReference type="Proteomes" id="UP000654471"/>
    </source>
</evidence>
<dbReference type="InterPro" id="IPR010982">
    <property type="entry name" value="Lambda_DNA-bd_dom_sf"/>
</dbReference>
<dbReference type="InterPro" id="IPR041413">
    <property type="entry name" value="MLTR_LBD"/>
</dbReference>
<dbReference type="SMART" id="SM00530">
    <property type="entry name" value="HTH_XRE"/>
    <property type="match status" value="1"/>
</dbReference>
<feature type="domain" description="HTH cro/C1-type" evidence="2">
    <location>
        <begin position="63"/>
        <end position="110"/>
    </location>
</feature>
<dbReference type="EMBL" id="BMRP01000099">
    <property type="protein sequence ID" value="GGV04660.1"/>
    <property type="molecule type" value="Genomic_DNA"/>
</dbReference>
<dbReference type="InterPro" id="IPR001387">
    <property type="entry name" value="Cro/C1-type_HTH"/>
</dbReference>
<keyword evidence="3" id="KW-0238">DNA-binding</keyword>
<dbReference type="SUPFAM" id="SSF47413">
    <property type="entry name" value="lambda repressor-like DNA-binding domains"/>
    <property type="match status" value="1"/>
</dbReference>
<evidence type="ECO:0000313" key="3">
    <source>
        <dbReference type="EMBL" id="GGV04660.1"/>
    </source>
</evidence>
<dbReference type="CDD" id="cd00093">
    <property type="entry name" value="HTH_XRE"/>
    <property type="match status" value="1"/>
</dbReference>
<organism evidence="3 4">
    <name type="scientific">Streptomyces albospinus</name>
    <dbReference type="NCBI Taxonomy" id="285515"/>
    <lineage>
        <taxon>Bacteria</taxon>
        <taxon>Bacillati</taxon>
        <taxon>Actinomycetota</taxon>
        <taxon>Actinomycetes</taxon>
        <taxon>Kitasatosporales</taxon>
        <taxon>Streptomycetaceae</taxon>
        <taxon>Streptomyces</taxon>
    </lineage>
</organism>
<comment type="caution">
    <text evidence="3">The sequence shown here is derived from an EMBL/GenBank/DDBJ whole genome shotgun (WGS) entry which is preliminary data.</text>
</comment>
<name>A0ABQ2VPE5_9ACTN</name>
<dbReference type="PANTHER" id="PTHR35010">
    <property type="entry name" value="BLL4672 PROTEIN-RELATED"/>
    <property type="match status" value="1"/>
</dbReference>
<dbReference type="Gene3D" id="3.30.450.180">
    <property type="match status" value="1"/>
</dbReference>
<evidence type="ECO:0000259" key="2">
    <source>
        <dbReference type="PROSITE" id="PS50943"/>
    </source>
</evidence>
<dbReference type="Proteomes" id="UP000654471">
    <property type="component" value="Unassembled WGS sequence"/>
</dbReference>
<proteinExistence type="predicted"/>
<accession>A0ABQ2VPE5</accession>
<gene>
    <name evidence="3" type="ORF">GCM10010211_84750</name>
</gene>
<reference evidence="4" key="1">
    <citation type="journal article" date="2019" name="Int. J. Syst. Evol. Microbiol.">
        <title>The Global Catalogue of Microorganisms (GCM) 10K type strain sequencing project: providing services to taxonomists for standard genome sequencing and annotation.</title>
        <authorList>
            <consortium name="The Broad Institute Genomics Platform"/>
            <consortium name="The Broad Institute Genome Sequencing Center for Infectious Disease"/>
            <person name="Wu L."/>
            <person name="Ma J."/>
        </authorList>
    </citation>
    <scope>NUCLEOTIDE SEQUENCE [LARGE SCALE GENOMIC DNA]</scope>
    <source>
        <strain evidence="4">JCM 3399</strain>
    </source>
</reference>
<dbReference type="PANTHER" id="PTHR35010:SF2">
    <property type="entry name" value="BLL4672 PROTEIN"/>
    <property type="match status" value="1"/>
</dbReference>
<sequence>MHGVPTTDGTTQRSGEPGGPAVQPRIAAVDQRTELSEFLRSRRARLRPQDVGLPEHGRRRVPGLRREELAQLAGVSVAYYIRLEQGRGRNVSAAVLEAIADALRLTPAERDHLGHLVRPVSRRGRPADRPQRVRPAVQELLDTMEHVPAFVVGRRLDIIGWNRLGCAVFGDFPAMPPERRNMAWQVFLDPATRELYVNWEGKACVLVALLRRQVGRRPDDPALAALIAELADRSEEFRRFWARHDVKDKGFGVKQLNHPLVGPLTLAYESLGVPDDPEQMLVTHHAAPGSPSAEALRALAAWPRHAAGRGA</sequence>
<evidence type="ECO:0000256" key="1">
    <source>
        <dbReference type="SAM" id="MobiDB-lite"/>
    </source>
</evidence>
<dbReference type="Gene3D" id="1.10.260.40">
    <property type="entry name" value="lambda repressor-like DNA-binding domains"/>
    <property type="match status" value="1"/>
</dbReference>
<protein>
    <submittedName>
        <fullName evidence="3">DNA-binding protein</fullName>
    </submittedName>
</protein>